<feature type="transmembrane region" description="Helical" evidence="1">
    <location>
        <begin position="22"/>
        <end position="47"/>
    </location>
</feature>
<evidence type="ECO:0000256" key="1">
    <source>
        <dbReference type="SAM" id="Phobius"/>
    </source>
</evidence>
<dbReference type="EMBL" id="MIGV01000007">
    <property type="protein sequence ID" value="PPT76687.1"/>
    <property type="molecule type" value="Genomic_DNA"/>
</dbReference>
<reference evidence="2 3" key="1">
    <citation type="submission" date="2016-08" db="EMBL/GenBank/DDBJ databases">
        <title>Evolution of the type three secretion system and type three effector repertoires in Xanthomonas.</title>
        <authorList>
            <person name="Merda D."/>
            <person name="Briand M."/>
            <person name="Bosis E."/>
            <person name="Rousseau C."/>
            <person name="Portier P."/>
            <person name="Jacques M.-A."/>
            <person name="Fischer-Le Saux M."/>
        </authorList>
    </citation>
    <scope>NUCLEOTIDE SEQUENCE [LARGE SCALE GENOMIC DNA]</scope>
    <source>
        <strain evidence="2 3">CFBP 3122</strain>
    </source>
</reference>
<name>A0A2S6Z5X0_9XANT</name>
<keyword evidence="1" id="KW-0472">Membrane</keyword>
<sequence length="82" mass="9181">MSGEDAVVCEINWKKLRSDKTVIVGFAVLIAIYVGLLLCLAIEYFFGLRVYRPILGVLFFVAFVGVVSLASYSVENYLLKKK</sequence>
<keyword evidence="1" id="KW-1133">Transmembrane helix</keyword>
<evidence type="ECO:0000313" key="3">
    <source>
        <dbReference type="Proteomes" id="UP000238270"/>
    </source>
</evidence>
<organism evidence="2 3">
    <name type="scientific">Xanthomonas arboricola pv. populi</name>
    <dbReference type="NCBI Taxonomy" id="487823"/>
    <lineage>
        <taxon>Bacteria</taxon>
        <taxon>Pseudomonadati</taxon>
        <taxon>Pseudomonadota</taxon>
        <taxon>Gammaproteobacteria</taxon>
        <taxon>Lysobacterales</taxon>
        <taxon>Lysobacteraceae</taxon>
        <taxon>Xanthomonas</taxon>
    </lineage>
</organism>
<evidence type="ECO:0000313" key="2">
    <source>
        <dbReference type="EMBL" id="PPT76687.1"/>
    </source>
</evidence>
<keyword evidence="1" id="KW-0812">Transmembrane</keyword>
<dbReference type="Proteomes" id="UP000238270">
    <property type="component" value="Unassembled WGS sequence"/>
</dbReference>
<accession>A0A2S6Z5X0</accession>
<gene>
    <name evidence="2" type="ORF">XaplCFBP3122_08300</name>
</gene>
<proteinExistence type="predicted"/>
<comment type="caution">
    <text evidence="2">The sequence shown here is derived from an EMBL/GenBank/DDBJ whole genome shotgun (WGS) entry which is preliminary data.</text>
</comment>
<feature type="transmembrane region" description="Helical" evidence="1">
    <location>
        <begin position="53"/>
        <end position="74"/>
    </location>
</feature>
<dbReference type="AlphaFoldDB" id="A0A2S6Z5X0"/>
<protein>
    <submittedName>
        <fullName evidence="2">Uncharacterized protein</fullName>
    </submittedName>
</protein>